<dbReference type="EMBL" id="ACPB03014183">
    <property type="status" value="NOT_ANNOTATED_CDS"/>
    <property type="molecule type" value="Genomic_DNA"/>
</dbReference>
<dbReference type="AlphaFoldDB" id="T1HAD0"/>
<dbReference type="eggNOG" id="KOG4482">
    <property type="taxonomic scope" value="Eukaryota"/>
</dbReference>
<feature type="domain" description="Sarcoglycan alpha/epsilon second" evidence="2">
    <location>
        <begin position="65"/>
        <end position="187"/>
    </location>
</feature>
<dbReference type="OMA" id="EPRMFNW"/>
<dbReference type="PANTHER" id="PTHR10132">
    <property type="entry name" value="ALPHA-/EPSILON-SARCOGLYCAN FAMILY MEMBER"/>
    <property type="match status" value="1"/>
</dbReference>
<feature type="domain" description="Sarcoglycan alpha/epsilon N-terminal" evidence="1">
    <location>
        <begin position="2"/>
        <end position="56"/>
    </location>
</feature>
<dbReference type="HOGENOM" id="CLU_049700_0_0_1"/>
<dbReference type="EMBL" id="ACPB03014184">
    <property type="status" value="NOT_ANNOTATED_CDS"/>
    <property type="molecule type" value="Genomic_DNA"/>
</dbReference>
<dbReference type="InterPro" id="IPR048346">
    <property type="entry name" value="Sarcoglycan_N"/>
</dbReference>
<dbReference type="Proteomes" id="UP000015103">
    <property type="component" value="Unassembled WGS sequence"/>
</dbReference>
<sequence>MLNSPDLPSWMNYIYSVRYNSGYIYGVPPAKQQDITIELIGMNKKNYETRRIVKNINITEKQEPAKYEIQMKIDNLNIDDLFDGQKLQMLMNVFKEVLWSDADDLYATFLDSAIKLGARLPLKPQEGEGVVVHLGSTSEFSQELINLQEEVRPLWKRLSCPRDFKRTTVDRHFRPRGFLPDWCSFRLNKIESDGTDKAQYMERPPFGDTNAAWELPSRIALPTRNYSAEMATTLIVPVVSIILLAVLLSFILCFHHDTIGVKKDDDMTTIDYGALDRDASTLRASSALQMSPSYLSPLKNHECMGMGVKMAEEDNSYLAYNGGGDVNT</sequence>
<dbReference type="Pfam" id="PF20989">
    <property type="entry name" value="Sarcoglycan_2_C"/>
    <property type="match status" value="1"/>
</dbReference>
<dbReference type="InterPro" id="IPR048347">
    <property type="entry name" value="Sarcoglycan_C"/>
</dbReference>
<dbReference type="GO" id="GO:0016012">
    <property type="term" value="C:sarcoglycan complex"/>
    <property type="evidence" value="ECO:0007669"/>
    <property type="project" value="InterPro"/>
</dbReference>
<evidence type="ECO:0000313" key="4">
    <source>
        <dbReference type="Proteomes" id="UP000015103"/>
    </source>
</evidence>
<name>T1HAD0_RHOPR</name>
<accession>T1HAD0</accession>
<evidence type="ECO:0000313" key="3">
    <source>
        <dbReference type="EnsemblMetazoa" id="RPRC000985-PA"/>
    </source>
</evidence>
<dbReference type="InParanoid" id="T1HAD0"/>
<keyword evidence="4" id="KW-1185">Reference proteome</keyword>
<evidence type="ECO:0000259" key="2">
    <source>
        <dbReference type="Pfam" id="PF20989"/>
    </source>
</evidence>
<dbReference type="InterPro" id="IPR008908">
    <property type="entry name" value="Sarcoglycan_alpha/epsilon"/>
</dbReference>
<dbReference type="STRING" id="13249.T1HAD0"/>
<organism evidence="3 4">
    <name type="scientific">Rhodnius prolixus</name>
    <name type="common">Triatomid bug</name>
    <dbReference type="NCBI Taxonomy" id="13249"/>
    <lineage>
        <taxon>Eukaryota</taxon>
        <taxon>Metazoa</taxon>
        <taxon>Ecdysozoa</taxon>
        <taxon>Arthropoda</taxon>
        <taxon>Hexapoda</taxon>
        <taxon>Insecta</taxon>
        <taxon>Pterygota</taxon>
        <taxon>Neoptera</taxon>
        <taxon>Paraneoptera</taxon>
        <taxon>Hemiptera</taxon>
        <taxon>Heteroptera</taxon>
        <taxon>Panheteroptera</taxon>
        <taxon>Cimicomorpha</taxon>
        <taxon>Reduviidae</taxon>
        <taxon>Triatominae</taxon>
        <taxon>Rhodnius</taxon>
    </lineage>
</organism>
<dbReference type="VEuPathDB" id="VectorBase:RPRC000985"/>
<dbReference type="FunCoup" id="T1HAD0">
    <property type="interactions" value="47"/>
</dbReference>
<reference evidence="3" key="1">
    <citation type="submission" date="2015-05" db="UniProtKB">
        <authorList>
            <consortium name="EnsemblMetazoa"/>
        </authorList>
    </citation>
    <scope>IDENTIFICATION</scope>
</reference>
<dbReference type="Pfam" id="PF05510">
    <property type="entry name" value="Sarcoglycan_2"/>
    <property type="match status" value="1"/>
</dbReference>
<proteinExistence type="predicted"/>
<protein>
    <submittedName>
        <fullName evidence="3">Uncharacterized protein</fullName>
    </submittedName>
</protein>
<dbReference type="PANTHER" id="PTHR10132:SF14">
    <property type="entry name" value="SARCOGLYCAN ALPHA, ISOFORM C"/>
    <property type="match status" value="1"/>
</dbReference>
<evidence type="ECO:0000259" key="1">
    <source>
        <dbReference type="Pfam" id="PF05510"/>
    </source>
</evidence>
<dbReference type="EnsemblMetazoa" id="RPRC000985-RA">
    <property type="protein sequence ID" value="RPRC000985-PA"/>
    <property type="gene ID" value="RPRC000985"/>
</dbReference>